<accession>A0ABP4EZ35</accession>
<feature type="transmembrane region" description="Helical" evidence="1">
    <location>
        <begin position="246"/>
        <end position="268"/>
    </location>
</feature>
<keyword evidence="1" id="KW-0812">Transmembrane</keyword>
<evidence type="ECO:0000313" key="3">
    <source>
        <dbReference type="Proteomes" id="UP001499979"/>
    </source>
</evidence>
<feature type="transmembrane region" description="Helical" evidence="1">
    <location>
        <begin position="424"/>
        <end position="441"/>
    </location>
</feature>
<comment type="caution">
    <text evidence="2">The sequence shown here is derived from an EMBL/GenBank/DDBJ whole genome shotgun (WGS) entry which is preliminary data.</text>
</comment>
<feature type="transmembrane region" description="Helical" evidence="1">
    <location>
        <begin position="280"/>
        <end position="301"/>
    </location>
</feature>
<proteinExistence type="predicted"/>
<feature type="transmembrane region" description="Helical" evidence="1">
    <location>
        <begin position="313"/>
        <end position="334"/>
    </location>
</feature>
<dbReference type="Proteomes" id="UP001499979">
    <property type="component" value="Unassembled WGS sequence"/>
</dbReference>
<dbReference type="RefSeq" id="WP_343906613.1">
    <property type="nucleotide sequence ID" value="NZ_BAAAJE010000004.1"/>
</dbReference>
<dbReference type="NCBIfam" id="NF038403">
    <property type="entry name" value="perm_prefix_1"/>
    <property type="match status" value="1"/>
</dbReference>
<dbReference type="EMBL" id="BAAAJE010000004">
    <property type="protein sequence ID" value="GAA1133774.1"/>
    <property type="molecule type" value="Genomic_DNA"/>
</dbReference>
<organism evidence="2 3">
    <name type="scientific">Nocardioides aquiterrae</name>
    <dbReference type="NCBI Taxonomy" id="203799"/>
    <lineage>
        <taxon>Bacteria</taxon>
        <taxon>Bacillati</taxon>
        <taxon>Actinomycetota</taxon>
        <taxon>Actinomycetes</taxon>
        <taxon>Propionibacteriales</taxon>
        <taxon>Nocardioidaceae</taxon>
        <taxon>Nocardioides</taxon>
    </lineage>
</organism>
<feature type="transmembrane region" description="Helical" evidence="1">
    <location>
        <begin position="215"/>
        <end position="239"/>
    </location>
</feature>
<sequence>MSELDLEIARWSTHLRRNPALADADVEEMEAHLRDRVADLVDRGLDEDEAFLIAVKRMGNVDAIAQEFAREHAERLWKQLVPPPAAPPGVPGAELAVVLALAAGAALVSRAVAEAFAPERAALCASLLVGPFLGAYFAWKRALSTDVTAVLVAVLVVTGTVVNSYPFDADDATLVLVILHLPVVVWFVVGVAYAGGDWRSHQQRMHLVRFTGEWVVYYTLLALGGGVLVGLTMAAFAAIDVDASRVLVEWVLPLGAAGAVLVAAWLVEAKQAVIENIAPVLTRVFTPLTILMLAAVLVAFAARPGLVAADRDLLILMAAILVLVLGLLLYSVSARDPLEPPRLADTLQLVLVALAIAVDAVVLVAMVARIAEFGPSPNKVAALGLNLVILVNLARSAWLTLGFLRRTRPFADLERWQTTYLPAYPAWAAVVALVLPPVFAFS</sequence>
<protein>
    <recommendedName>
        <fullName evidence="4">DUF4153 domain-containing protein</fullName>
    </recommendedName>
</protein>
<feature type="transmembrane region" description="Helical" evidence="1">
    <location>
        <begin position="145"/>
        <end position="162"/>
    </location>
</feature>
<feature type="transmembrane region" description="Helical" evidence="1">
    <location>
        <begin position="346"/>
        <end position="368"/>
    </location>
</feature>
<gene>
    <name evidence="2" type="ORF">GCM10009606_12460</name>
</gene>
<reference evidence="3" key="1">
    <citation type="journal article" date="2019" name="Int. J. Syst. Evol. Microbiol.">
        <title>The Global Catalogue of Microorganisms (GCM) 10K type strain sequencing project: providing services to taxonomists for standard genome sequencing and annotation.</title>
        <authorList>
            <consortium name="The Broad Institute Genomics Platform"/>
            <consortium name="The Broad Institute Genome Sequencing Center for Infectious Disease"/>
            <person name="Wu L."/>
            <person name="Ma J."/>
        </authorList>
    </citation>
    <scope>NUCLEOTIDE SEQUENCE [LARGE SCALE GENOMIC DNA]</scope>
    <source>
        <strain evidence="3">JCM 11813</strain>
    </source>
</reference>
<feature type="transmembrane region" description="Helical" evidence="1">
    <location>
        <begin position="380"/>
        <end position="404"/>
    </location>
</feature>
<evidence type="ECO:0008006" key="4">
    <source>
        <dbReference type="Google" id="ProtNLM"/>
    </source>
</evidence>
<evidence type="ECO:0000313" key="2">
    <source>
        <dbReference type="EMBL" id="GAA1133774.1"/>
    </source>
</evidence>
<name>A0ABP4EZ35_9ACTN</name>
<dbReference type="InterPro" id="IPR047928">
    <property type="entry name" value="Perm_prefix_1"/>
</dbReference>
<keyword evidence="3" id="KW-1185">Reference proteome</keyword>
<evidence type="ECO:0000256" key="1">
    <source>
        <dbReference type="SAM" id="Phobius"/>
    </source>
</evidence>
<keyword evidence="1" id="KW-0472">Membrane</keyword>
<keyword evidence="1" id="KW-1133">Transmembrane helix</keyword>
<feature type="transmembrane region" description="Helical" evidence="1">
    <location>
        <begin position="174"/>
        <end position="195"/>
    </location>
</feature>